<sequence>MPITLTKTDYILYRECPKNVWYKIHKPDVYSESELSEFEKSIMEIGNEVELVARKLFPTGILIERRDAKAQETTQNYIAKKQEVLFQPIFVKDDYLAAIDILKFEPETDSYSVYEVKSTNDVDNKTHYHDLSFQINLLKKHGLKIDKAYIIHLNSGYVRSGEIDITKLFKIVDVSSEVESIAESVAIESVEALKYLSQDNEPNGYCCCIYKGRSKHCSTFQHANPDVPEYSVHDIARIGNSKAKLKELIDNNIFHLNTIPSHIKLTDIQQGQVDTYILNKVLVEKDKIKAEFDTLTFPLYFLDYETFPAAIPRFDGFSPYNQIPFQYSVDVLKSPESKPEHYEFLHVASDDPSKLFAESLQKHLGTTGSIIVWHKGFECGRNDEIAIRIPEMKSFMDSLKGRVYDLEDIFRKQYHIHRDFRGGTSIKRILPVLVSELSYKELEIRDGGSAADTWNKIVSGNFNDTDKEKAVNDLTIYCGLDTYAMYAIWRALHKLL</sequence>
<evidence type="ECO:0000313" key="3">
    <source>
        <dbReference type="Proteomes" id="UP000176897"/>
    </source>
</evidence>
<dbReference type="Pfam" id="PF11074">
    <property type="entry name" value="DUF2779"/>
    <property type="match status" value="1"/>
</dbReference>
<evidence type="ECO:0000313" key="2">
    <source>
        <dbReference type="EMBL" id="OGL81386.1"/>
    </source>
</evidence>
<reference evidence="2 3" key="1">
    <citation type="journal article" date="2016" name="Nat. Commun.">
        <title>Thousands of microbial genomes shed light on interconnected biogeochemical processes in an aquifer system.</title>
        <authorList>
            <person name="Anantharaman K."/>
            <person name="Brown C.T."/>
            <person name="Hug L.A."/>
            <person name="Sharon I."/>
            <person name="Castelle C.J."/>
            <person name="Probst A.J."/>
            <person name="Thomas B.C."/>
            <person name="Singh A."/>
            <person name="Wilkins M.J."/>
            <person name="Karaoz U."/>
            <person name="Brodie E.L."/>
            <person name="Williams K.H."/>
            <person name="Hubbard S.S."/>
            <person name="Banfield J.F."/>
        </authorList>
    </citation>
    <scope>NUCLEOTIDE SEQUENCE [LARGE SCALE GENOMIC DNA]</scope>
</reference>
<feature type="domain" description="DUF2779" evidence="1">
    <location>
        <begin position="300"/>
        <end position="425"/>
    </location>
</feature>
<name>A0A1F7USZ9_9BACT</name>
<protein>
    <recommendedName>
        <fullName evidence="1">DUF2779 domain-containing protein</fullName>
    </recommendedName>
</protein>
<organism evidence="2 3">
    <name type="scientific">Candidatus Uhrbacteria bacterium RIFCSPLOWO2_01_FULL_47_24</name>
    <dbReference type="NCBI Taxonomy" id="1802401"/>
    <lineage>
        <taxon>Bacteria</taxon>
        <taxon>Candidatus Uhriibacteriota</taxon>
    </lineage>
</organism>
<gene>
    <name evidence="2" type="ORF">A3B21_00495</name>
</gene>
<comment type="caution">
    <text evidence="2">The sequence shown here is derived from an EMBL/GenBank/DDBJ whole genome shotgun (WGS) entry which is preliminary data.</text>
</comment>
<dbReference type="Proteomes" id="UP000176897">
    <property type="component" value="Unassembled WGS sequence"/>
</dbReference>
<accession>A0A1F7USZ9</accession>
<evidence type="ECO:0000259" key="1">
    <source>
        <dbReference type="Pfam" id="PF11074"/>
    </source>
</evidence>
<proteinExistence type="predicted"/>
<dbReference type="AlphaFoldDB" id="A0A1F7USZ9"/>
<dbReference type="InterPro" id="IPR021301">
    <property type="entry name" value="DUF2779"/>
</dbReference>
<dbReference type="EMBL" id="MGEJ01000007">
    <property type="protein sequence ID" value="OGL81386.1"/>
    <property type="molecule type" value="Genomic_DNA"/>
</dbReference>
<dbReference type="STRING" id="1802401.A3B21_00495"/>